<dbReference type="OrthoDB" id="9972365at2759"/>
<keyword evidence="1" id="KW-0479">Metal-binding</keyword>
<dbReference type="EMBL" id="MPUH01001532">
    <property type="protein sequence ID" value="OMJ67268.1"/>
    <property type="molecule type" value="Genomic_DNA"/>
</dbReference>
<evidence type="ECO:0000313" key="4">
    <source>
        <dbReference type="Proteomes" id="UP000187209"/>
    </source>
</evidence>
<evidence type="ECO:0000259" key="2">
    <source>
        <dbReference type="PROSITE" id="PS50089"/>
    </source>
</evidence>
<dbReference type="GO" id="GO:0008270">
    <property type="term" value="F:zinc ion binding"/>
    <property type="evidence" value="ECO:0007669"/>
    <property type="project" value="UniProtKB-KW"/>
</dbReference>
<organism evidence="3 4">
    <name type="scientific">Stentor coeruleus</name>
    <dbReference type="NCBI Taxonomy" id="5963"/>
    <lineage>
        <taxon>Eukaryota</taxon>
        <taxon>Sar</taxon>
        <taxon>Alveolata</taxon>
        <taxon>Ciliophora</taxon>
        <taxon>Postciliodesmatophora</taxon>
        <taxon>Heterotrichea</taxon>
        <taxon>Heterotrichida</taxon>
        <taxon>Stentoridae</taxon>
        <taxon>Stentor</taxon>
    </lineage>
</organism>
<dbReference type="PROSITE" id="PS50089">
    <property type="entry name" value="ZF_RING_2"/>
    <property type="match status" value="1"/>
</dbReference>
<keyword evidence="1" id="KW-0862">Zinc</keyword>
<keyword evidence="1" id="KW-0863">Zinc-finger</keyword>
<proteinExistence type="predicted"/>
<feature type="domain" description="RING-type" evidence="2">
    <location>
        <begin position="10"/>
        <end position="45"/>
    </location>
</feature>
<dbReference type="AlphaFoldDB" id="A0A1R2ARY5"/>
<protein>
    <recommendedName>
        <fullName evidence="2">RING-type domain-containing protein</fullName>
    </recommendedName>
</protein>
<dbReference type="InterPro" id="IPR001841">
    <property type="entry name" value="Znf_RING"/>
</dbReference>
<dbReference type="Gene3D" id="3.30.40.10">
    <property type="entry name" value="Zinc/RING finger domain, C3HC4 (zinc finger)"/>
    <property type="match status" value="2"/>
</dbReference>
<comment type="caution">
    <text evidence="3">The sequence shown here is derived from an EMBL/GenBank/DDBJ whole genome shotgun (WGS) entry which is preliminary data.</text>
</comment>
<sequence length="253" mass="28229">MEGVVNLVLCYFCKEIAYQAVEMTCCGKVFCLKCVPETKYCPECERNSDIIESKALKKIIDILPQICRFCREMYLMRDKKDHLRVCPLAETVCRICSETVLERELAKHLGEKHEEFVKEIILTQGASDCLLMPRKNAFGRLAKIGCNGKYYCEGPIGWACGCCNGNCGPTSGCNCAACQKLDISMRSLPQGFFVNKAGAICKSTGKGFYCGRGVLEKALLCDGYCGPDNGQRCEQCKAFQKSYRFLLEALNKI</sequence>
<dbReference type="SUPFAM" id="SSF49599">
    <property type="entry name" value="TRAF domain-like"/>
    <property type="match status" value="1"/>
</dbReference>
<dbReference type="Proteomes" id="UP000187209">
    <property type="component" value="Unassembled WGS sequence"/>
</dbReference>
<gene>
    <name evidence="3" type="ORF">SteCoe_35616</name>
</gene>
<reference evidence="3 4" key="1">
    <citation type="submission" date="2016-11" db="EMBL/GenBank/DDBJ databases">
        <title>The macronuclear genome of Stentor coeruleus: a giant cell with tiny introns.</title>
        <authorList>
            <person name="Slabodnick M."/>
            <person name="Ruby J.G."/>
            <person name="Reiff S.B."/>
            <person name="Swart E.C."/>
            <person name="Gosai S."/>
            <person name="Prabakaran S."/>
            <person name="Witkowska E."/>
            <person name="Larue G.E."/>
            <person name="Fisher S."/>
            <person name="Freeman R.M."/>
            <person name="Gunawardena J."/>
            <person name="Chu W."/>
            <person name="Stover N.A."/>
            <person name="Gregory B.D."/>
            <person name="Nowacki M."/>
            <person name="Derisi J."/>
            <person name="Roy S.W."/>
            <person name="Marshall W.F."/>
            <person name="Sood P."/>
        </authorList>
    </citation>
    <scope>NUCLEOTIDE SEQUENCE [LARGE SCALE GENOMIC DNA]</scope>
    <source>
        <strain evidence="3">WM001</strain>
    </source>
</reference>
<accession>A0A1R2ARY5</accession>
<dbReference type="InterPro" id="IPR013083">
    <property type="entry name" value="Znf_RING/FYVE/PHD"/>
</dbReference>
<evidence type="ECO:0000313" key="3">
    <source>
        <dbReference type="EMBL" id="OMJ67268.1"/>
    </source>
</evidence>
<name>A0A1R2ARY5_9CILI</name>
<evidence type="ECO:0000256" key="1">
    <source>
        <dbReference type="PROSITE-ProRule" id="PRU00175"/>
    </source>
</evidence>
<keyword evidence="4" id="KW-1185">Reference proteome</keyword>